<organism evidence="4 5">
    <name type="scientific">Paenibacillus macquariensis</name>
    <dbReference type="NCBI Taxonomy" id="948756"/>
    <lineage>
        <taxon>Bacteria</taxon>
        <taxon>Bacillati</taxon>
        <taxon>Bacillota</taxon>
        <taxon>Bacilli</taxon>
        <taxon>Bacillales</taxon>
        <taxon>Paenibacillaceae</taxon>
        <taxon>Paenibacillus</taxon>
    </lineage>
</organism>
<dbReference type="PANTHER" id="PTHR43117:SF4">
    <property type="entry name" value="OSMOPROTECTANT IMPORT ATP-BINDING PROTEIN OSMV"/>
    <property type="match status" value="1"/>
</dbReference>
<dbReference type="InterPro" id="IPR027417">
    <property type="entry name" value="P-loop_NTPase"/>
</dbReference>
<dbReference type="Pfam" id="PF00005">
    <property type="entry name" value="ABC_tran"/>
    <property type="match status" value="1"/>
</dbReference>
<comment type="caution">
    <text evidence="4">The sequence shown here is derived from an EMBL/GenBank/DDBJ whole genome shotgun (WGS) entry which is preliminary data.</text>
</comment>
<name>A0ABY1K1H3_9BACL</name>
<dbReference type="EMBL" id="FTNK01000007">
    <property type="protein sequence ID" value="SIR12820.1"/>
    <property type="molecule type" value="Genomic_DNA"/>
</dbReference>
<keyword evidence="2" id="KW-0813">Transport</keyword>
<dbReference type="InterPro" id="IPR003439">
    <property type="entry name" value="ABC_transporter-like_ATP-bd"/>
</dbReference>
<gene>
    <name evidence="4" type="ORF">SAMN05421578_107172</name>
</gene>
<accession>A0ABY1K1H3</accession>
<proteinExistence type="inferred from homology"/>
<keyword evidence="4" id="KW-0547">Nucleotide-binding</keyword>
<evidence type="ECO:0000313" key="4">
    <source>
        <dbReference type="EMBL" id="SIR12820.1"/>
    </source>
</evidence>
<protein>
    <submittedName>
        <fullName evidence="4">Osmoprotectant transport system ATP-binding protein</fullName>
    </submittedName>
</protein>
<dbReference type="GO" id="GO:0005524">
    <property type="term" value="F:ATP binding"/>
    <property type="evidence" value="ECO:0007669"/>
    <property type="project" value="UniProtKB-KW"/>
</dbReference>
<dbReference type="Gene3D" id="3.40.50.300">
    <property type="entry name" value="P-loop containing nucleotide triphosphate hydrolases"/>
    <property type="match status" value="1"/>
</dbReference>
<keyword evidence="4" id="KW-0067">ATP-binding</keyword>
<dbReference type="PANTHER" id="PTHR43117">
    <property type="entry name" value="OSMOPROTECTANT IMPORT ATP-BINDING PROTEIN OSMV"/>
    <property type="match status" value="1"/>
</dbReference>
<evidence type="ECO:0000256" key="1">
    <source>
        <dbReference type="ARBA" id="ARBA00005417"/>
    </source>
</evidence>
<dbReference type="SUPFAM" id="SSF52540">
    <property type="entry name" value="P-loop containing nucleoside triphosphate hydrolases"/>
    <property type="match status" value="1"/>
</dbReference>
<keyword evidence="5" id="KW-1185">Reference proteome</keyword>
<evidence type="ECO:0000259" key="3">
    <source>
        <dbReference type="Pfam" id="PF00005"/>
    </source>
</evidence>
<sequence>MDPVTLRRKIGYVIQTIGLFPHMNIAKNVGVVPRLQKWDKQKTDTKVDELLKMVNLDPDLYRNRYPSELSGGQQRRIGVIRALLRILTLS</sequence>
<reference evidence="4 5" key="1">
    <citation type="submission" date="2017-01" db="EMBL/GenBank/DDBJ databases">
        <authorList>
            <person name="Varghese N."/>
            <person name="Submissions S."/>
        </authorList>
    </citation>
    <scope>NUCLEOTIDE SEQUENCE [LARGE SCALE GENOMIC DNA]</scope>
    <source>
        <strain evidence="4 5">ATCC 23464</strain>
    </source>
</reference>
<evidence type="ECO:0000313" key="5">
    <source>
        <dbReference type="Proteomes" id="UP000186666"/>
    </source>
</evidence>
<comment type="similarity">
    <text evidence="1">Belongs to the ABC transporter superfamily.</text>
</comment>
<evidence type="ECO:0000256" key="2">
    <source>
        <dbReference type="ARBA" id="ARBA00022448"/>
    </source>
</evidence>
<dbReference type="Proteomes" id="UP000186666">
    <property type="component" value="Unassembled WGS sequence"/>
</dbReference>
<feature type="domain" description="ABC transporter" evidence="3">
    <location>
        <begin position="6"/>
        <end position="85"/>
    </location>
</feature>